<dbReference type="GO" id="GO:0003677">
    <property type="term" value="F:DNA binding"/>
    <property type="evidence" value="ECO:0007669"/>
    <property type="project" value="UniProtKB-KW"/>
</dbReference>
<evidence type="ECO:0000256" key="1">
    <source>
        <dbReference type="ARBA" id="ARBA00022898"/>
    </source>
</evidence>
<dbReference type="RefSeq" id="WP_136424317.1">
    <property type="nucleotide sequence ID" value="NZ_SSSN01000005.1"/>
</dbReference>
<dbReference type="InterPro" id="IPR036390">
    <property type="entry name" value="WH_DNA-bd_sf"/>
</dbReference>
<dbReference type="CDD" id="cd07377">
    <property type="entry name" value="WHTH_GntR"/>
    <property type="match status" value="1"/>
</dbReference>
<dbReference type="GO" id="GO:0003700">
    <property type="term" value="F:DNA-binding transcription factor activity"/>
    <property type="evidence" value="ECO:0007669"/>
    <property type="project" value="InterPro"/>
</dbReference>
<evidence type="ECO:0000256" key="4">
    <source>
        <dbReference type="ARBA" id="ARBA00023163"/>
    </source>
</evidence>
<keyword evidence="2" id="KW-0805">Transcription regulation</keyword>
<dbReference type="PANTHER" id="PTHR46577:SF1">
    <property type="entry name" value="HTH-TYPE TRANSCRIPTIONAL REGULATORY PROTEIN GABR"/>
    <property type="match status" value="1"/>
</dbReference>
<comment type="caution">
    <text evidence="6">The sequence shown here is derived from an EMBL/GenBank/DDBJ whole genome shotgun (WGS) entry which is preliminary data.</text>
</comment>
<dbReference type="AlphaFoldDB" id="A0A4S4FUI8"/>
<evidence type="ECO:0000313" key="7">
    <source>
        <dbReference type="Proteomes" id="UP000307380"/>
    </source>
</evidence>
<evidence type="ECO:0000256" key="3">
    <source>
        <dbReference type="ARBA" id="ARBA00023125"/>
    </source>
</evidence>
<keyword evidence="1" id="KW-0663">Pyridoxal phosphate</keyword>
<dbReference type="Gene3D" id="1.10.10.10">
    <property type="entry name" value="Winged helix-like DNA-binding domain superfamily/Winged helix DNA-binding domain"/>
    <property type="match status" value="1"/>
</dbReference>
<dbReference type="SUPFAM" id="SSF46785">
    <property type="entry name" value="Winged helix' DNA-binding domain"/>
    <property type="match status" value="1"/>
</dbReference>
<proteinExistence type="predicted"/>
<dbReference type="PANTHER" id="PTHR46577">
    <property type="entry name" value="HTH-TYPE TRANSCRIPTIONAL REGULATORY PROTEIN GABR"/>
    <property type="match status" value="1"/>
</dbReference>
<dbReference type="OrthoDB" id="4307011at2"/>
<dbReference type="InterPro" id="IPR051446">
    <property type="entry name" value="HTH_trans_reg/aminotransferase"/>
</dbReference>
<organism evidence="6 7">
    <name type="scientific">Orlajensenia flava</name>
    <dbReference type="NCBI Taxonomy" id="2565934"/>
    <lineage>
        <taxon>Bacteria</taxon>
        <taxon>Bacillati</taxon>
        <taxon>Actinomycetota</taxon>
        <taxon>Actinomycetes</taxon>
        <taxon>Micrococcales</taxon>
        <taxon>Microbacteriaceae</taxon>
        <taxon>Orlajensenia</taxon>
    </lineage>
</organism>
<dbReference type="Pfam" id="PF00392">
    <property type="entry name" value="GntR"/>
    <property type="match status" value="1"/>
</dbReference>
<evidence type="ECO:0000313" key="6">
    <source>
        <dbReference type="EMBL" id="THG34519.1"/>
    </source>
</evidence>
<name>A0A4S4FUI8_9MICO</name>
<keyword evidence="7" id="KW-1185">Reference proteome</keyword>
<evidence type="ECO:0000256" key="2">
    <source>
        <dbReference type="ARBA" id="ARBA00023015"/>
    </source>
</evidence>
<accession>A0A4S4FUI8</accession>
<sequence>MTTPVIRSAEEITQLFRGAIRAGQLGDGERLPTVRQTARDFHIAQATAAKAYKTLEQEGLVVTRTAAGTRVAPGASRAPQAVVQLARALAESADAAQITVDDTIAIIRAVWGADETANLPG</sequence>
<protein>
    <submittedName>
        <fullName evidence="6">GntR family transcriptional regulator</fullName>
    </submittedName>
</protein>
<gene>
    <name evidence="6" type="ORF">E6C70_09700</name>
</gene>
<dbReference type="PROSITE" id="PS50949">
    <property type="entry name" value="HTH_GNTR"/>
    <property type="match status" value="1"/>
</dbReference>
<dbReference type="SMART" id="SM00345">
    <property type="entry name" value="HTH_GNTR"/>
    <property type="match status" value="1"/>
</dbReference>
<dbReference type="InterPro" id="IPR000524">
    <property type="entry name" value="Tscrpt_reg_HTH_GntR"/>
</dbReference>
<dbReference type="EMBL" id="SSSN01000005">
    <property type="protein sequence ID" value="THG34519.1"/>
    <property type="molecule type" value="Genomic_DNA"/>
</dbReference>
<evidence type="ECO:0000259" key="5">
    <source>
        <dbReference type="PROSITE" id="PS50949"/>
    </source>
</evidence>
<keyword evidence="3" id="KW-0238">DNA-binding</keyword>
<keyword evidence="4" id="KW-0804">Transcription</keyword>
<feature type="domain" description="HTH gntR-type" evidence="5">
    <location>
        <begin position="6"/>
        <end position="74"/>
    </location>
</feature>
<dbReference type="Proteomes" id="UP000307380">
    <property type="component" value="Unassembled WGS sequence"/>
</dbReference>
<reference evidence="6 7" key="1">
    <citation type="submission" date="2019-04" db="EMBL/GenBank/DDBJ databases">
        <authorList>
            <person name="Jiang L."/>
        </authorList>
    </citation>
    <scope>NUCLEOTIDE SEQUENCE [LARGE SCALE GENOMIC DNA]</scope>
    <source>
        <strain evidence="6 7">YIM 131861</strain>
    </source>
</reference>
<dbReference type="InterPro" id="IPR036388">
    <property type="entry name" value="WH-like_DNA-bd_sf"/>
</dbReference>